<evidence type="ECO:0000259" key="4">
    <source>
        <dbReference type="Pfam" id="PF12588"/>
    </source>
</evidence>
<dbReference type="GO" id="GO:0005739">
    <property type="term" value="C:mitochondrion"/>
    <property type="evidence" value="ECO:0007669"/>
    <property type="project" value="TreeGrafter"/>
</dbReference>
<keyword evidence="1" id="KW-0210">Decarboxylase</keyword>
<dbReference type="EMBL" id="JAJGCB010000002">
    <property type="protein sequence ID" value="KAJ8995130.1"/>
    <property type="molecule type" value="Genomic_DNA"/>
</dbReference>
<keyword evidence="2" id="KW-0456">Lyase</keyword>
<evidence type="ECO:0000256" key="3">
    <source>
        <dbReference type="SAM" id="MobiDB-lite"/>
    </source>
</evidence>
<dbReference type="GO" id="GO:0004609">
    <property type="term" value="F:phosphatidylserine decarboxylase activity"/>
    <property type="evidence" value="ECO:0007669"/>
    <property type="project" value="InterPro"/>
</dbReference>
<gene>
    <name evidence="5" type="ORF">HRR80_001821</name>
</gene>
<dbReference type="Pfam" id="PF12588">
    <property type="entry name" value="PSDC"/>
    <property type="match status" value="1"/>
</dbReference>
<dbReference type="GO" id="GO:0006646">
    <property type="term" value="P:phosphatidylethanolamine biosynthetic process"/>
    <property type="evidence" value="ECO:0007669"/>
    <property type="project" value="TreeGrafter"/>
</dbReference>
<sequence length="539" mass="60569">MSPARSHWQQGGREGWLMLSNNGWPPQGFDINSHGYKDVIDPGHRRRRRNSSTSTQPSIHCLRTPLQSQTPETIFIVPTMAPESHRSPYLRHRLGGWLPADHEHLIKWTKKIVKKARDNPQPLNPTLQQFHDFIEGDPTVRQLFTLMFEQVPAVPPYNQDPTGKPEIRSYDEMLQVFNTLMTMGPHWIYNTDGQKGLVGFPFNAVLDWPMGTAAGYSAFLRQDVNFQFRNMLSKWSEYLASPDSVSVLSTDPDGWFSEEALKVMGQVASEADPNHPVTFAQAFECDPSKPAYGYQSWDDFFTRKFKPEIRPIAYPNVDIVIGNACESTPYRISHNVKELDQFWIKDQPYSLRDMLGGDDYTDQFVGGTVYQAFLSATSYHRWHAPVSGKVAKVVHIPGTYYAENYWEGFANPNVSIGPDPSAPNNSQGYICEVATRALIFFETDDADIGMVGFVAVGMAEVSSCEVTVKEGQKVTRGDDIGMFHFGGSTHCLIFRPGTDIQFTPSEPFQDTNVPVCSALGVVVKPDQKNNDLQSILQGL</sequence>
<accession>A0AAN6IXM8</accession>
<dbReference type="AlphaFoldDB" id="A0AAN6IXM8"/>
<name>A0AAN6IXM8_EXODE</name>
<organism evidence="5 6">
    <name type="scientific">Exophiala dermatitidis</name>
    <name type="common">Black yeast-like fungus</name>
    <name type="synonym">Wangiella dermatitidis</name>
    <dbReference type="NCBI Taxonomy" id="5970"/>
    <lineage>
        <taxon>Eukaryota</taxon>
        <taxon>Fungi</taxon>
        <taxon>Dikarya</taxon>
        <taxon>Ascomycota</taxon>
        <taxon>Pezizomycotina</taxon>
        <taxon>Eurotiomycetes</taxon>
        <taxon>Chaetothyriomycetidae</taxon>
        <taxon>Chaetothyriales</taxon>
        <taxon>Herpotrichiellaceae</taxon>
        <taxon>Exophiala</taxon>
    </lineage>
</organism>
<dbReference type="PANTHER" id="PTHR10067:SF9">
    <property type="entry name" value="PHOSPHATIDYLSERINE DECARBOXYLASE FAMILY PROTEIN (AFU_ORTHOLOGUE AFUA_7G01730)"/>
    <property type="match status" value="1"/>
</dbReference>
<evidence type="ECO:0000313" key="5">
    <source>
        <dbReference type="EMBL" id="KAJ8995130.1"/>
    </source>
</evidence>
<comment type="caution">
    <text evidence="5">The sequence shown here is derived from an EMBL/GenBank/DDBJ whole genome shotgun (WGS) entry which is preliminary data.</text>
</comment>
<feature type="domain" description="L-tryptophan decarboxylase PsiD-like" evidence="4">
    <location>
        <begin position="125"/>
        <end position="263"/>
    </location>
</feature>
<dbReference type="PANTHER" id="PTHR10067">
    <property type="entry name" value="PHOSPHATIDYLSERINE DECARBOXYLASE"/>
    <property type="match status" value="1"/>
</dbReference>
<proteinExistence type="predicted"/>
<dbReference type="Proteomes" id="UP001161757">
    <property type="component" value="Unassembled WGS sequence"/>
</dbReference>
<reference evidence="5" key="1">
    <citation type="submission" date="2023-01" db="EMBL/GenBank/DDBJ databases">
        <title>Exophiala dermititidis isolated from Cystic Fibrosis Patient.</title>
        <authorList>
            <person name="Kurbessoian T."/>
            <person name="Crocker A."/>
            <person name="Murante D."/>
            <person name="Hogan D.A."/>
            <person name="Stajich J.E."/>
        </authorList>
    </citation>
    <scope>NUCLEOTIDE SEQUENCE</scope>
    <source>
        <strain evidence="5">Ex8</strain>
    </source>
</reference>
<evidence type="ECO:0000256" key="2">
    <source>
        <dbReference type="ARBA" id="ARBA00023239"/>
    </source>
</evidence>
<dbReference type="InterPro" id="IPR003817">
    <property type="entry name" value="PS_Dcarbxylase"/>
</dbReference>
<protein>
    <recommendedName>
        <fullName evidence="4">L-tryptophan decarboxylase PsiD-like domain-containing protein</fullName>
    </recommendedName>
</protein>
<feature type="region of interest" description="Disordered" evidence="3">
    <location>
        <begin position="35"/>
        <end position="60"/>
    </location>
</feature>
<evidence type="ECO:0000256" key="1">
    <source>
        <dbReference type="ARBA" id="ARBA00022793"/>
    </source>
</evidence>
<dbReference type="Pfam" id="PF02666">
    <property type="entry name" value="PS_Dcarbxylase"/>
    <property type="match status" value="1"/>
</dbReference>
<evidence type="ECO:0000313" key="6">
    <source>
        <dbReference type="Proteomes" id="UP001161757"/>
    </source>
</evidence>
<dbReference type="InterPro" id="IPR022237">
    <property type="entry name" value="PsiD-like"/>
</dbReference>